<reference evidence="3 4" key="1">
    <citation type="submission" date="2024-02" db="EMBL/GenBank/DDBJ databases">
        <authorList>
            <person name="Chen Y."/>
            <person name="Shah S."/>
            <person name="Dougan E. K."/>
            <person name="Thang M."/>
            <person name="Chan C."/>
        </authorList>
    </citation>
    <scope>NUCLEOTIDE SEQUENCE [LARGE SCALE GENOMIC DNA]</scope>
</reference>
<evidence type="ECO:0000256" key="2">
    <source>
        <dbReference type="SAM" id="Phobius"/>
    </source>
</evidence>
<feature type="transmembrane region" description="Helical" evidence="2">
    <location>
        <begin position="149"/>
        <end position="166"/>
    </location>
</feature>
<keyword evidence="2" id="KW-0812">Transmembrane</keyword>
<proteinExistence type="predicted"/>
<dbReference type="Proteomes" id="UP001642464">
    <property type="component" value="Unassembled WGS sequence"/>
</dbReference>
<evidence type="ECO:0000313" key="3">
    <source>
        <dbReference type="EMBL" id="CAK9087385.1"/>
    </source>
</evidence>
<protein>
    <submittedName>
        <fullName evidence="3">Uncharacterized protein</fullName>
    </submittedName>
</protein>
<keyword evidence="4" id="KW-1185">Reference proteome</keyword>
<feature type="transmembrane region" description="Helical" evidence="2">
    <location>
        <begin position="255"/>
        <end position="276"/>
    </location>
</feature>
<accession>A0ABP0QIU2</accession>
<keyword evidence="2" id="KW-1133">Transmembrane helix</keyword>
<organism evidence="3 4">
    <name type="scientific">Durusdinium trenchii</name>
    <dbReference type="NCBI Taxonomy" id="1381693"/>
    <lineage>
        <taxon>Eukaryota</taxon>
        <taxon>Sar</taxon>
        <taxon>Alveolata</taxon>
        <taxon>Dinophyceae</taxon>
        <taxon>Suessiales</taxon>
        <taxon>Symbiodiniaceae</taxon>
        <taxon>Durusdinium</taxon>
    </lineage>
</organism>
<keyword evidence="2" id="KW-0472">Membrane</keyword>
<dbReference type="EMBL" id="CAXAMM010039573">
    <property type="protein sequence ID" value="CAK9087385.1"/>
    <property type="molecule type" value="Genomic_DNA"/>
</dbReference>
<feature type="region of interest" description="Disordered" evidence="1">
    <location>
        <begin position="335"/>
        <end position="356"/>
    </location>
</feature>
<feature type="transmembrane region" description="Helical" evidence="2">
    <location>
        <begin position="111"/>
        <end position="129"/>
    </location>
</feature>
<evidence type="ECO:0000313" key="4">
    <source>
        <dbReference type="Proteomes" id="UP001642464"/>
    </source>
</evidence>
<name>A0ABP0QIU2_9DINO</name>
<gene>
    <name evidence="3" type="ORF">SCF082_LOCUS41314</name>
</gene>
<sequence length="479" mass="53564">MAELHDLVHSSSLTLMVPAILLLAAALLCVYRQMTEDASDLPLTGFLATILLSMLPLMALKAKIWSCNDRVSLVPMVLVKTLLMHASLEVLRISSQVLEGWSYIARNKLNFTFDLVMFGCAMAALRVVFEVPMTPSYFLDHRDVRNLVGMAVGIAFVSEAFFAFIIPSDAMKINAAGFSVANILFAAANYVDVVGFMPVVWRLYQAENALDDFAVGTMVSLEAKQQVRVFFAFVCTFYLWDDVLEPISSMADEPIGMMAHAAHFIMLVDFAGFFLFQVNNPTTTKEKSEQLQGLLDEDAQDRLAELTDGFYHHNLTLQMNPEHIHIPFEGAAQHWAPRNEESDDESEDPEKIQLSPGEMPQFAPHKALLSGLLGSCAYSVWGFHRQRLKGLALRSGSAGLLCAALSYGSSLWHAVQARRHSHSLERLRENSEAIRMVPIDNLAPPLPIEEFDEATGQDARRVNDELLRQIHREDRGRHR</sequence>
<comment type="caution">
    <text evidence="3">The sequence shown here is derived from an EMBL/GenBank/DDBJ whole genome shotgun (WGS) entry which is preliminary data.</text>
</comment>
<feature type="transmembrane region" description="Helical" evidence="2">
    <location>
        <begin position="178"/>
        <end position="201"/>
    </location>
</feature>
<feature type="transmembrane region" description="Helical" evidence="2">
    <location>
        <begin position="12"/>
        <end position="31"/>
    </location>
</feature>
<evidence type="ECO:0000256" key="1">
    <source>
        <dbReference type="SAM" id="MobiDB-lite"/>
    </source>
</evidence>
<feature type="transmembrane region" description="Helical" evidence="2">
    <location>
        <begin position="43"/>
        <end position="60"/>
    </location>
</feature>